<feature type="region of interest" description="Disordered" evidence="1">
    <location>
        <begin position="84"/>
        <end position="117"/>
    </location>
</feature>
<feature type="region of interest" description="Disordered" evidence="1">
    <location>
        <begin position="31"/>
        <end position="72"/>
    </location>
</feature>
<dbReference type="EMBL" id="LJIJ01000170">
    <property type="protein sequence ID" value="ODN01131.1"/>
    <property type="molecule type" value="Genomic_DNA"/>
</dbReference>
<dbReference type="Pfam" id="PF03103">
    <property type="entry name" value="DUF243"/>
    <property type="match status" value="1"/>
</dbReference>
<dbReference type="SMART" id="SM00690">
    <property type="entry name" value="DM5"/>
    <property type="match status" value="1"/>
</dbReference>
<dbReference type="OrthoDB" id="8061978at2759"/>
<comment type="caution">
    <text evidence="4">The sequence shown here is derived from an EMBL/GenBank/DDBJ whole genome shotgun (WGS) entry which is preliminary data.</text>
</comment>
<feature type="region of interest" description="Disordered" evidence="1">
    <location>
        <begin position="150"/>
        <end position="169"/>
    </location>
</feature>
<feature type="compositionally biased region" description="Pro residues" evidence="1">
    <location>
        <begin position="153"/>
        <end position="168"/>
    </location>
</feature>
<dbReference type="GO" id="GO:0040003">
    <property type="term" value="P:chitin-based cuticle development"/>
    <property type="evidence" value="ECO:0007669"/>
    <property type="project" value="TreeGrafter"/>
</dbReference>
<evidence type="ECO:0000256" key="1">
    <source>
        <dbReference type="SAM" id="MobiDB-lite"/>
    </source>
</evidence>
<feature type="compositionally biased region" description="Polar residues" evidence="1">
    <location>
        <begin position="31"/>
        <end position="50"/>
    </location>
</feature>
<feature type="signal peptide" evidence="2">
    <location>
        <begin position="1"/>
        <end position="22"/>
    </location>
</feature>
<name>A0A1D2N7B2_ORCCI</name>
<organism evidence="4 5">
    <name type="scientific">Orchesella cincta</name>
    <name type="common">Springtail</name>
    <name type="synonym">Podura cincta</name>
    <dbReference type="NCBI Taxonomy" id="48709"/>
    <lineage>
        <taxon>Eukaryota</taxon>
        <taxon>Metazoa</taxon>
        <taxon>Ecdysozoa</taxon>
        <taxon>Arthropoda</taxon>
        <taxon>Hexapoda</taxon>
        <taxon>Collembola</taxon>
        <taxon>Entomobryomorpha</taxon>
        <taxon>Entomobryoidea</taxon>
        <taxon>Orchesellidae</taxon>
        <taxon>Orchesellinae</taxon>
        <taxon>Orchesella</taxon>
    </lineage>
</organism>
<dbReference type="AlphaFoldDB" id="A0A1D2N7B2"/>
<protein>
    <recommendedName>
        <fullName evidence="3">DUF243 domain-containing protein</fullName>
    </recommendedName>
</protein>
<keyword evidence="2" id="KW-0732">Signal</keyword>
<reference evidence="4 5" key="1">
    <citation type="journal article" date="2016" name="Genome Biol. Evol.">
        <title>Gene Family Evolution Reflects Adaptation to Soil Environmental Stressors in the Genome of the Collembolan Orchesella cincta.</title>
        <authorList>
            <person name="Faddeeva-Vakhrusheva A."/>
            <person name="Derks M.F."/>
            <person name="Anvar S.Y."/>
            <person name="Agamennone V."/>
            <person name="Suring W."/>
            <person name="Smit S."/>
            <person name="van Straalen N.M."/>
            <person name="Roelofs D."/>
        </authorList>
    </citation>
    <scope>NUCLEOTIDE SEQUENCE [LARGE SCALE GENOMIC DNA]</scope>
    <source>
        <tissue evidence="4">Mixed pool</tissue>
    </source>
</reference>
<dbReference type="GO" id="GO:0008010">
    <property type="term" value="F:structural constituent of chitin-based larval cuticle"/>
    <property type="evidence" value="ECO:0007669"/>
    <property type="project" value="TreeGrafter"/>
</dbReference>
<feature type="compositionally biased region" description="Polar residues" evidence="1">
    <location>
        <begin position="96"/>
        <end position="117"/>
    </location>
</feature>
<feature type="region of interest" description="Disordered" evidence="1">
    <location>
        <begin position="240"/>
        <end position="319"/>
    </location>
</feature>
<feature type="chain" id="PRO_5008905160" description="DUF243 domain-containing protein" evidence="2">
    <location>
        <begin position="23"/>
        <end position="344"/>
    </location>
</feature>
<evidence type="ECO:0000259" key="3">
    <source>
        <dbReference type="SMART" id="SM00690"/>
    </source>
</evidence>
<dbReference type="Proteomes" id="UP000094527">
    <property type="component" value="Unassembled WGS sequence"/>
</dbReference>
<evidence type="ECO:0000313" key="4">
    <source>
        <dbReference type="EMBL" id="ODN01131.1"/>
    </source>
</evidence>
<evidence type="ECO:0000313" key="5">
    <source>
        <dbReference type="Proteomes" id="UP000094527"/>
    </source>
</evidence>
<dbReference type="PANTHER" id="PTHR31927:SF2">
    <property type="entry name" value="FI07246P-RELATED"/>
    <property type="match status" value="1"/>
</dbReference>
<dbReference type="InterPro" id="IPR004145">
    <property type="entry name" value="DUF243"/>
</dbReference>
<accession>A0A1D2N7B2</accession>
<gene>
    <name evidence="4" type="ORF">Ocin01_05560</name>
</gene>
<sequence>MVVVNKLESLLVVPLLVFSIVAQENSGYGLPNFSSSGRSFTGPSGNTGSDGRTGPSGLPTARGRILGPSAPTARGRIVSNSILDFEPGPIERDNGSRQGYSRQQPGFTSRPITTGPSVVGTNLIDERNSQSNVNPNTQEQKIYRFLSIHVRPPESPPSQRPRPTPAPVKPETHYQIVFIKAPSPISQELQEIQLPPPPEMKTLVYVLLKKPSMSDLVKISQRPKPKVNKPEVFFLRYSQPKGNQQLPFQAQPERRQQDGMQPEGRQQFPQQQPDGRQQFPQQQQERRQQFPQQQEEIQQFSQQQEGRQFPQQQQGGTSRFHYRELQITAAILETMLLDSRNSKM</sequence>
<feature type="compositionally biased region" description="Low complexity" evidence="1">
    <location>
        <begin position="261"/>
        <end position="316"/>
    </location>
</feature>
<proteinExistence type="predicted"/>
<evidence type="ECO:0000256" key="2">
    <source>
        <dbReference type="SAM" id="SignalP"/>
    </source>
</evidence>
<feature type="domain" description="DUF243" evidence="3">
    <location>
        <begin position="140"/>
        <end position="240"/>
    </location>
</feature>
<keyword evidence="5" id="KW-1185">Reference proteome</keyword>
<dbReference type="PANTHER" id="PTHR31927">
    <property type="entry name" value="FI07246P-RELATED-RELATED"/>
    <property type="match status" value="1"/>
</dbReference>
<dbReference type="GO" id="GO:0062129">
    <property type="term" value="C:chitin-based extracellular matrix"/>
    <property type="evidence" value="ECO:0007669"/>
    <property type="project" value="TreeGrafter"/>
</dbReference>